<accession>A0A165HWM6</accession>
<organism evidence="1 2">
    <name type="scientific">Calocera cornea HHB12733</name>
    <dbReference type="NCBI Taxonomy" id="1353952"/>
    <lineage>
        <taxon>Eukaryota</taxon>
        <taxon>Fungi</taxon>
        <taxon>Dikarya</taxon>
        <taxon>Basidiomycota</taxon>
        <taxon>Agaricomycotina</taxon>
        <taxon>Dacrymycetes</taxon>
        <taxon>Dacrymycetales</taxon>
        <taxon>Dacrymycetaceae</taxon>
        <taxon>Calocera</taxon>
    </lineage>
</organism>
<evidence type="ECO:0000313" key="1">
    <source>
        <dbReference type="EMBL" id="KZT59843.1"/>
    </source>
</evidence>
<evidence type="ECO:0000313" key="2">
    <source>
        <dbReference type="Proteomes" id="UP000076842"/>
    </source>
</evidence>
<dbReference type="PROSITE" id="PS00061">
    <property type="entry name" value="ADH_SHORT"/>
    <property type="match status" value="1"/>
</dbReference>
<dbReference type="STRING" id="1353952.A0A165HWM6"/>
<dbReference type="Gene3D" id="3.40.50.720">
    <property type="entry name" value="NAD(P)-binding Rossmann-like Domain"/>
    <property type="match status" value="1"/>
</dbReference>
<keyword evidence="2" id="KW-1185">Reference proteome</keyword>
<gene>
    <name evidence="1" type="ORF">CALCODRAFT_493093</name>
</gene>
<reference evidence="1 2" key="1">
    <citation type="journal article" date="2016" name="Mol. Biol. Evol.">
        <title>Comparative Genomics of Early-Diverging Mushroom-Forming Fungi Provides Insights into the Origins of Lignocellulose Decay Capabilities.</title>
        <authorList>
            <person name="Nagy L.G."/>
            <person name="Riley R."/>
            <person name="Tritt A."/>
            <person name="Adam C."/>
            <person name="Daum C."/>
            <person name="Floudas D."/>
            <person name="Sun H."/>
            <person name="Yadav J.S."/>
            <person name="Pangilinan J."/>
            <person name="Larsson K.H."/>
            <person name="Matsuura K."/>
            <person name="Barry K."/>
            <person name="Labutti K."/>
            <person name="Kuo R."/>
            <person name="Ohm R.A."/>
            <person name="Bhattacharya S.S."/>
            <person name="Shirouzu T."/>
            <person name="Yoshinaga Y."/>
            <person name="Martin F.M."/>
            <person name="Grigoriev I.V."/>
            <person name="Hibbett D.S."/>
        </authorList>
    </citation>
    <scope>NUCLEOTIDE SEQUENCE [LARGE SCALE GENOMIC DNA]</scope>
    <source>
        <strain evidence="1 2">HHB12733</strain>
    </source>
</reference>
<dbReference type="EMBL" id="KV423936">
    <property type="protein sequence ID" value="KZT59843.1"/>
    <property type="molecule type" value="Genomic_DNA"/>
</dbReference>
<dbReference type="InParanoid" id="A0A165HWM6"/>
<dbReference type="Proteomes" id="UP000076842">
    <property type="component" value="Unassembled WGS sequence"/>
</dbReference>
<name>A0A165HWM6_9BASI</name>
<protein>
    <recommendedName>
        <fullName evidence="3">NAD(P)-binding protein</fullName>
    </recommendedName>
</protein>
<dbReference type="AlphaFoldDB" id="A0A165HWM6"/>
<evidence type="ECO:0008006" key="3">
    <source>
        <dbReference type="Google" id="ProtNLM"/>
    </source>
</evidence>
<dbReference type="InterPro" id="IPR020904">
    <property type="entry name" value="Sc_DH/Rdtase_CS"/>
</dbReference>
<dbReference type="OrthoDB" id="47007at2759"/>
<dbReference type="InterPro" id="IPR036291">
    <property type="entry name" value="NAD(P)-bd_dom_sf"/>
</dbReference>
<dbReference type="SUPFAM" id="SSF51735">
    <property type="entry name" value="NAD(P)-binding Rossmann-fold domains"/>
    <property type="match status" value="1"/>
</dbReference>
<sequence length="80" mass="8718">MPMPSVSFGTQSYATIESPVRLNALFPLQLTHLLLGRMRALPGLTAVFFIGSIAAEMPPPFMQAYACSKSFLRTLARSLS</sequence>
<proteinExistence type="predicted"/>